<proteinExistence type="predicted"/>
<organism evidence="1 2">
    <name type="scientific">Yimella lutea</name>
    <dbReference type="NCBI Taxonomy" id="587872"/>
    <lineage>
        <taxon>Bacteria</taxon>
        <taxon>Bacillati</taxon>
        <taxon>Actinomycetota</taxon>
        <taxon>Actinomycetes</taxon>
        <taxon>Micrococcales</taxon>
        <taxon>Dermacoccaceae</taxon>
        <taxon>Yimella</taxon>
    </lineage>
</organism>
<dbReference type="AlphaFoldDB" id="A0A542EJK4"/>
<accession>A0A542EJK4</accession>
<protein>
    <submittedName>
        <fullName evidence="1">Uncharacterized protein</fullName>
    </submittedName>
</protein>
<dbReference type="Proteomes" id="UP000320806">
    <property type="component" value="Unassembled WGS sequence"/>
</dbReference>
<keyword evidence="2" id="KW-1185">Reference proteome</keyword>
<comment type="caution">
    <text evidence="1">The sequence shown here is derived from an EMBL/GenBank/DDBJ whole genome shotgun (WGS) entry which is preliminary data.</text>
</comment>
<evidence type="ECO:0000313" key="2">
    <source>
        <dbReference type="Proteomes" id="UP000320806"/>
    </source>
</evidence>
<sequence>MRALDLQHIRMTDLLTDGRVARDARRRARRLGLPRTIDDTSAWASLGALAALLRVVDDGSRRAVVLDSVGERSTFSRWATSAGFAPLAFDVMRADVVGEQVAERSVDMVVRLHPHSASAETVDEHLTRASWAVRRGGLICITMKLGPAHEHGVSVADIRSLIARSADRGLKLVGQLDIDDGLRAREASRQETGSFGLALLTFRVSVPHSSS</sequence>
<evidence type="ECO:0000313" key="1">
    <source>
        <dbReference type="EMBL" id="TQJ15509.1"/>
    </source>
</evidence>
<gene>
    <name evidence="1" type="ORF">FB459_3065</name>
</gene>
<name>A0A542EJK4_9MICO</name>
<reference evidence="1 2" key="1">
    <citation type="submission" date="2019-06" db="EMBL/GenBank/DDBJ databases">
        <title>Sequencing the genomes of 1000 actinobacteria strains.</title>
        <authorList>
            <person name="Klenk H.-P."/>
        </authorList>
    </citation>
    <scope>NUCLEOTIDE SEQUENCE [LARGE SCALE GENOMIC DNA]</scope>
    <source>
        <strain evidence="1 2">DSM 19828</strain>
    </source>
</reference>
<dbReference type="EMBL" id="VFMO01000001">
    <property type="protein sequence ID" value="TQJ15509.1"/>
    <property type="molecule type" value="Genomic_DNA"/>
</dbReference>